<evidence type="ECO:0000256" key="1">
    <source>
        <dbReference type="SAM" id="MobiDB-lite"/>
    </source>
</evidence>
<dbReference type="OrthoDB" id="10261055at2759"/>
<dbReference type="GO" id="GO:0006013">
    <property type="term" value="P:mannose metabolic process"/>
    <property type="evidence" value="ECO:0007669"/>
    <property type="project" value="InterPro"/>
</dbReference>
<feature type="region of interest" description="Disordered" evidence="1">
    <location>
        <begin position="1"/>
        <end position="30"/>
    </location>
</feature>
<dbReference type="GO" id="GO:0004559">
    <property type="term" value="F:alpha-mannosidase activity"/>
    <property type="evidence" value="ECO:0007669"/>
    <property type="project" value="InterPro"/>
</dbReference>
<dbReference type="GO" id="GO:0006491">
    <property type="term" value="P:N-glycan processing"/>
    <property type="evidence" value="ECO:0007669"/>
    <property type="project" value="TreeGrafter"/>
</dbReference>
<organism evidence="3 4">
    <name type="scientific">Paragonimus heterotremus</name>
    <dbReference type="NCBI Taxonomy" id="100268"/>
    <lineage>
        <taxon>Eukaryota</taxon>
        <taxon>Metazoa</taxon>
        <taxon>Spiralia</taxon>
        <taxon>Lophotrochozoa</taxon>
        <taxon>Platyhelminthes</taxon>
        <taxon>Trematoda</taxon>
        <taxon>Digenea</taxon>
        <taxon>Plagiorchiida</taxon>
        <taxon>Troglotremata</taxon>
        <taxon>Troglotrematidae</taxon>
        <taxon>Paragonimus</taxon>
    </lineage>
</organism>
<comment type="caution">
    <text evidence="3">The sequence shown here is derived from an EMBL/GenBank/DDBJ whole genome shotgun (WGS) entry which is preliminary data.</text>
</comment>
<gene>
    <name evidence="3" type="ORF">PHET_10824</name>
</gene>
<dbReference type="InterPro" id="IPR050843">
    <property type="entry name" value="Glycosyl_Hydrlase_38"/>
</dbReference>
<evidence type="ECO:0000259" key="2">
    <source>
        <dbReference type="Pfam" id="PF01074"/>
    </source>
</evidence>
<proteinExistence type="predicted"/>
<dbReference type="Pfam" id="PF01074">
    <property type="entry name" value="Glyco_hydro_38N"/>
    <property type="match status" value="1"/>
</dbReference>
<sequence length="250" mass="28433">MHSPFHRDDRNGEPGHGVVDSPNYPRNNAPNALKGDLKVSAIYEALEFKNSPGGVWKQGFPIQCSDGALKQKPVEVFIVPHSHQDPGWVRTFEEYFIEKTKPCLDSTLKILQKRPEARFTYAEMSFFSMWVEGLTQDEKHQVKRLLDNGQLEVTSGGWVMTDEATAHHYGMLDQLIEGHHWLLDTFSKLAGMIRVVKFLLFEKLWTLTIHRFIVLCCTLISETVLLLHECLSPVPMGSAVIINLFACLQL</sequence>
<reference evidence="3" key="1">
    <citation type="submission" date="2019-05" db="EMBL/GenBank/DDBJ databases">
        <title>Annotation for the trematode Paragonimus heterotremus.</title>
        <authorList>
            <person name="Choi Y.-J."/>
        </authorList>
    </citation>
    <scope>NUCLEOTIDE SEQUENCE</scope>
    <source>
        <strain evidence="3">LC</strain>
    </source>
</reference>
<dbReference type="PANTHER" id="PTHR11607:SF3">
    <property type="entry name" value="LYSOSOMAL ALPHA-MANNOSIDASE"/>
    <property type="match status" value="1"/>
</dbReference>
<name>A0A8J4T624_9TREM</name>
<dbReference type="InterPro" id="IPR027291">
    <property type="entry name" value="Glyco_hydro_38_N_sf"/>
</dbReference>
<dbReference type="InterPro" id="IPR011330">
    <property type="entry name" value="Glyco_hydro/deAcase_b/a-brl"/>
</dbReference>
<dbReference type="Gene3D" id="3.20.110.10">
    <property type="entry name" value="Glycoside hydrolase 38, N terminal domain"/>
    <property type="match status" value="1"/>
</dbReference>
<dbReference type="SUPFAM" id="SSF88713">
    <property type="entry name" value="Glycoside hydrolase/deacetylase"/>
    <property type="match status" value="1"/>
</dbReference>
<dbReference type="Proteomes" id="UP000748531">
    <property type="component" value="Unassembled WGS sequence"/>
</dbReference>
<dbReference type="AlphaFoldDB" id="A0A8J4T624"/>
<dbReference type="GO" id="GO:0000139">
    <property type="term" value="C:Golgi membrane"/>
    <property type="evidence" value="ECO:0007669"/>
    <property type="project" value="TreeGrafter"/>
</dbReference>
<feature type="domain" description="Glycoside hydrolase family 38 N-terminal" evidence="2">
    <location>
        <begin position="76"/>
        <end position="188"/>
    </location>
</feature>
<protein>
    <recommendedName>
        <fullName evidence="2">Glycoside hydrolase family 38 N-terminal domain-containing protein</fullName>
    </recommendedName>
</protein>
<evidence type="ECO:0000313" key="3">
    <source>
        <dbReference type="EMBL" id="KAF5396134.1"/>
    </source>
</evidence>
<evidence type="ECO:0000313" key="4">
    <source>
        <dbReference type="Proteomes" id="UP000748531"/>
    </source>
</evidence>
<dbReference type="EMBL" id="LUCH01009097">
    <property type="protein sequence ID" value="KAF5396134.1"/>
    <property type="molecule type" value="Genomic_DNA"/>
</dbReference>
<keyword evidence="4" id="KW-1185">Reference proteome</keyword>
<feature type="compositionally biased region" description="Basic and acidic residues" evidence="1">
    <location>
        <begin position="1"/>
        <end position="13"/>
    </location>
</feature>
<dbReference type="InterPro" id="IPR000602">
    <property type="entry name" value="Glyco_hydro_38_N"/>
</dbReference>
<accession>A0A8J4T624</accession>
<dbReference type="PANTHER" id="PTHR11607">
    <property type="entry name" value="ALPHA-MANNOSIDASE"/>
    <property type="match status" value="1"/>
</dbReference>